<evidence type="ECO:0000313" key="2">
    <source>
        <dbReference type="Proteomes" id="UP001140096"/>
    </source>
</evidence>
<accession>A0ACC1KXL3</accession>
<evidence type="ECO:0000313" key="1">
    <source>
        <dbReference type="EMBL" id="KAJ2796970.1"/>
    </source>
</evidence>
<name>A0ACC1KXL3_9FUNG</name>
<gene>
    <name evidence="1" type="ORF">H4S07_006066</name>
</gene>
<dbReference type="Proteomes" id="UP001140096">
    <property type="component" value="Unassembled WGS sequence"/>
</dbReference>
<keyword evidence="2" id="KW-1185">Reference proteome</keyword>
<proteinExistence type="predicted"/>
<protein>
    <submittedName>
        <fullName evidence="1">Uncharacterized protein</fullName>
    </submittedName>
</protein>
<feature type="non-terminal residue" evidence="1">
    <location>
        <position position="467"/>
    </location>
</feature>
<reference evidence="1" key="1">
    <citation type="submission" date="2022-07" db="EMBL/GenBank/DDBJ databases">
        <title>Phylogenomic reconstructions and comparative analyses of Kickxellomycotina fungi.</title>
        <authorList>
            <person name="Reynolds N.K."/>
            <person name="Stajich J.E."/>
            <person name="Barry K."/>
            <person name="Grigoriev I.V."/>
            <person name="Crous P."/>
            <person name="Smith M.E."/>
        </authorList>
    </citation>
    <scope>NUCLEOTIDE SEQUENCE</scope>
    <source>
        <strain evidence="1">CBS 102833</strain>
    </source>
</reference>
<sequence>DTFAARSGQTPRHHSGEHHSASGYIPANGYQMLQQPLQPLQLQPPVPSTHPVKLASKPQSVKNPYLSDSSDDDDSSATDEVDSDDMTSIGSSDISCDPPLEQHESDTVPLGINGGSIRTPRSVSQPIIMSAGGSDTCSDISAKSQSSSTRRVRFHETVSVVFNTRHTVAGEDLEQDAHDSDNDSSNASIDLNATSTSGANSGLCSVGGSSDEAFDGSNAYSHSRYQIPPTLIPIQSDSSTAQWYDEEAATVVNSKDTSGYSSRNISPDGAKRLNQRPKHRIETQPLRDREAERELRKQAQGSKQRPRPTPPKQVLVQVSAPAPSDPQPSPAPTPAPPAPVAEVASDSQKPSVDRVAEARRALLGHYNVPNPELPIGRGIPRSGSATTTSFARTSSVKVIQPPSFARPKQRPVASNPQLNTRSAFEHKPVERKPLSETTTTKEKNYVTSAIDTLNSKPDDGDNSDGDD</sequence>
<comment type="caution">
    <text evidence="1">The sequence shown here is derived from an EMBL/GenBank/DDBJ whole genome shotgun (WGS) entry which is preliminary data.</text>
</comment>
<dbReference type="EMBL" id="JANBUP010003372">
    <property type="protein sequence ID" value="KAJ2796970.1"/>
    <property type="molecule type" value="Genomic_DNA"/>
</dbReference>
<feature type="non-terminal residue" evidence="1">
    <location>
        <position position="1"/>
    </location>
</feature>
<organism evidence="1 2">
    <name type="scientific">Coemansia furcata</name>
    <dbReference type="NCBI Taxonomy" id="417177"/>
    <lineage>
        <taxon>Eukaryota</taxon>
        <taxon>Fungi</taxon>
        <taxon>Fungi incertae sedis</taxon>
        <taxon>Zoopagomycota</taxon>
        <taxon>Kickxellomycotina</taxon>
        <taxon>Kickxellomycetes</taxon>
        <taxon>Kickxellales</taxon>
        <taxon>Kickxellaceae</taxon>
        <taxon>Coemansia</taxon>
    </lineage>
</organism>